<proteinExistence type="predicted"/>
<dbReference type="STRING" id="60517.A0A0R3W8D2"/>
<reference evidence="3" key="1">
    <citation type="submission" date="2017-02" db="UniProtKB">
        <authorList>
            <consortium name="WormBaseParasite"/>
        </authorList>
    </citation>
    <scope>IDENTIFICATION</scope>
</reference>
<evidence type="ECO:0000313" key="1">
    <source>
        <dbReference type="EMBL" id="VDK37031.1"/>
    </source>
</evidence>
<reference evidence="1 2" key="2">
    <citation type="submission" date="2018-11" db="EMBL/GenBank/DDBJ databases">
        <authorList>
            <consortium name="Pathogen Informatics"/>
        </authorList>
    </citation>
    <scope>NUCLEOTIDE SEQUENCE [LARGE SCALE GENOMIC DNA]</scope>
</reference>
<evidence type="ECO:0000313" key="2">
    <source>
        <dbReference type="Proteomes" id="UP000282613"/>
    </source>
</evidence>
<dbReference type="Proteomes" id="UP000282613">
    <property type="component" value="Unassembled WGS sequence"/>
</dbReference>
<protein>
    <submittedName>
        <fullName evidence="1 3">Uncharacterized protein</fullName>
    </submittedName>
</protein>
<evidence type="ECO:0000313" key="3">
    <source>
        <dbReference type="WBParaSite" id="TASK_0000660901-mRNA-1"/>
    </source>
</evidence>
<organism evidence="3">
    <name type="scientific">Taenia asiatica</name>
    <name type="common">Asian tapeworm</name>
    <dbReference type="NCBI Taxonomy" id="60517"/>
    <lineage>
        <taxon>Eukaryota</taxon>
        <taxon>Metazoa</taxon>
        <taxon>Spiralia</taxon>
        <taxon>Lophotrochozoa</taxon>
        <taxon>Platyhelminthes</taxon>
        <taxon>Cestoda</taxon>
        <taxon>Eucestoda</taxon>
        <taxon>Cyclophyllidea</taxon>
        <taxon>Taeniidae</taxon>
        <taxon>Taenia</taxon>
    </lineage>
</organism>
<dbReference type="AlphaFoldDB" id="A0A0R3W8D2"/>
<keyword evidence="2" id="KW-1185">Reference proteome</keyword>
<gene>
    <name evidence="1" type="ORF">TASK_LOCUS6610</name>
</gene>
<dbReference type="EMBL" id="UYRS01018518">
    <property type="protein sequence ID" value="VDK37031.1"/>
    <property type="molecule type" value="Genomic_DNA"/>
</dbReference>
<dbReference type="WBParaSite" id="TASK_0000660901-mRNA-1">
    <property type="protein sequence ID" value="TASK_0000660901-mRNA-1"/>
    <property type="gene ID" value="TASK_0000660901"/>
</dbReference>
<sequence length="162" mass="18532">MAQKSATERELFATFTEFIVPTDYLAITWLRTMKWINRLGARCYEELQQHDFTVQYRKETKHSNADALSSRPLSGEKNSGTVSTLFLSEPTRHQWTNTQNTDPDTARARKRWWSPPANAIGSLLLPLICARLVPNLQYLQQFQEASLNSNRTSASHAHGVPR</sequence>
<accession>A0A0R3W8D2</accession>
<dbReference type="OrthoDB" id="116078at2759"/>
<name>A0A0R3W8D2_TAEAS</name>